<evidence type="ECO:0000256" key="1">
    <source>
        <dbReference type="SAM" id="Phobius"/>
    </source>
</evidence>
<evidence type="ECO:0000259" key="2">
    <source>
        <dbReference type="Pfam" id="PF04892"/>
    </source>
</evidence>
<keyword evidence="1" id="KW-0812">Transmembrane</keyword>
<accession>A0A9X1I1V3</accession>
<dbReference type="RefSeq" id="WP_226544367.1">
    <property type="nucleotide sequence ID" value="NZ_JAJAPW010000006.1"/>
</dbReference>
<protein>
    <submittedName>
        <fullName evidence="3">VanZ family protein</fullName>
    </submittedName>
</protein>
<comment type="caution">
    <text evidence="3">The sequence shown here is derived from an EMBL/GenBank/DDBJ whole genome shotgun (WGS) entry which is preliminary data.</text>
</comment>
<feature type="transmembrane region" description="Helical" evidence="1">
    <location>
        <begin position="68"/>
        <end position="85"/>
    </location>
</feature>
<evidence type="ECO:0000313" key="3">
    <source>
        <dbReference type="EMBL" id="MCB4799885.1"/>
    </source>
</evidence>
<feature type="transmembrane region" description="Helical" evidence="1">
    <location>
        <begin position="97"/>
        <end position="116"/>
    </location>
</feature>
<feature type="domain" description="VanZ-like" evidence="2">
    <location>
        <begin position="33"/>
        <end position="114"/>
    </location>
</feature>
<proteinExistence type="predicted"/>
<dbReference type="Pfam" id="PF04892">
    <property type="entry name" value="VanZ"/>
    <property type="match status" value="1"/>
</dbReference>
<sequence>MLKKLVIIPSLIFTGALTWVCLINISDLPNVGFSFADKIFHLVTYAVFMLLWYFTCKFTFNFSRKQSLIYALLFSVVFGIIIEVLQDKLTTTRAFDVFDMVANTAGALLASVFLTFNNKFQVKNN</sequence>
<dbReference type="InterPro" id="IPR006976">
    <property type="entry name" value="VanZ-like"/>
</dbReference>
<dbReference type="EMBL" id="JAJAPW010000006">
    <property type="protein sequence ID" value="MCB4799885.1"/>
    <property type="molecule type" value="Genomic_DNA"/>
</dbReference>
<name>A0A9X1I1V3_9FLAO</name>
<dbReference type="Proteomes" id="UP001139199">
    <property type="component" value="Unassembled WGS sequence"/>
</dbReference>
<dbReference type="AlphaFoldDB" id="A0A9X1I1V3"/>
<keyword evidence="1" id="KW-0472">Membrane</keyword>
<feature type="transmembrane region" description="Helical" evidence="1">
    <location>
        <begin position="7"/>
        <end position="26"/>
    </location>
</feature>
<evidence type="ECO:0000313" key="4">
    <source>
        <dbReference type="Proteomes" id="UP001139199"/>
    </source>
</evidence>
<feature type="transmembrane region" description="Helical" evidence="1">
    <location>
        <begin position="38"/>
        <end position="56"/>
    </location>
</feature>
<keyword evidence="1" id="KW-1133">Transmembrane helix</keyword>
<dbReference type="NCBIfam" id="NF037970">
    <property type="entry name" value="vanZ_1"/>
    <property type="match status" value="1"/>
</dbReference>
<gene>
    <name evidence="3" type="ORF">LG649_13605</name>
</gene>
<dbReference type="PANTHER" id="PTHR28008">
    <property type="entry name" value="DOMAIN PROTEIN, PUTATIVE (AFU_ORTHOLOGUE AFUA_3G10980)-RELATED"/>
    <property type="match status" value="1"/>
</dbReference>
<organism evidence="3 4">
    <name type="scientific">Neotamlana laminarinivorans</name>
    <dbReference type="NCBI Taxonomy" id="2883124"/>
    <lineage>
        <taxon>Bacteria</taxon>
        <taxon>Pseudomonadati</taxon>
        <taxon>Bacteroidota</taxon>
        <taxon>Flavobacteriia</taxon>
        <taxon>Flavobacteriales</taxon>
        <taxon>Flavobacteriaceae</taxon>
        <taxon>Neotamlana</taxon>
    </lineage>
</organism>
<dbReference type="PANTHER" id="PTHR28008:SF1">
    <property type="entry name" value="DOMAIN PROTEIN, PUTATIVE (AFU_ORTHOLOGUE AFUA_3G10980)-RELATED"/>
    <property type="match status" value="1"/>
</dbReference>
<keyword evidence="4" id="KW-1185">Reference proteome</keyword>
<reference evidence="3" key="1">
    <citation type="submission" date="2021-10" db="EMBL/GenBank/DDBJ databases">
        <title>Tamlana sargassums sp. nov., and Tamlana laminarinivorans sp. nov., two new bacteria isolated from the brown alga.</title>
        <authorList>
            <person name="Li J."/>
        </authorList>
    </citation>
    <scope>NUCLEOTIDE SEQUENCE</scope>
    <source>
        <strain evidence="3">PT2-4</strain>
    </source>
</reference>